<proteinExistence type="predicted"/>
<accession>A0AAE7W9E3</accession>
<keyword evidence="2" id="KW-1185">Reference proteome</keyword>
<dbReference type="EMBL" id="MW749010">
    <property type="protein sequence ID" value="QYA57471.1"/>
    <property type="molecule type" value="Genomic_DNA"/>
</dbReference>
<gene>
    <name evidence="1" type="ORF">SARAHDANIELLE_43</name>
</gene>
<name>A0AAE7W9E3_9CAUD</name>
<evidence type="ECO:0000313" key="2">
    <source>
        <dbReference type="Proteomes" id="UP000827626"/>
    </source>
</evidence>
<reference evidence="1" key="1">
    <citation type="submission" date="2021-03" db="EMBL/GenBank/DDBJ databases">
        <authorList>
            <person name="Thompson D.W."/>
            <person name="Brown H.M.F."/>
            <person name="Thompson S.D."/>
            <person name="Grose J.H."/>
        </authorList>
    </citation>
    <scope>NUCLEOTIDE SEQUENCE</scope>
</reference>
<evidence type="ECO:0000313" key="1">
    <source>
        <dbReference type="EMBL" id="QYA57471.1"/>
    </source>
</evidence>
<organism evidence="1 2">
    <name type="scientific">Hafnia phage vB_HpaM_SarahDanielle</name>
    <dbReference type="NCBI Taxonomy" id="2836113"/>
    <lineage>
        <taxon>Viruses</taxon>
        <taxon>Duplodnaviria</taxon>
        <taxon>Heunggongvirae</taxon>
        <taxon>Uroviricota</taxon>
        <taxon>Caudoviricetes</taxon>
        <taxon>Andersonviridae</taxon>
        <taxon>Andersonviridae incertae sedis</taxon>
        <taxon>Daniellevirus</taxon>
        <taxon>Daniellevirus danielle</taxon>
    </lineage>
</organism>
<dbReference type="Proteomes" id="UP000827626">
    <property type="component" value="Segment"/>
</dbReference>
<protein>
    <submittedName>
        <fullName evidence="1">Uncharacterized protein</fullName>
    </submittedName>
</protein>
<sequence length="125" mass="14067">MTTPIFNLNRKTKVQAIRVAADNKWTDTLVIHVVGDRVTGYPLSQLAMLHMTSGGDIDRTIDEMNAFMNERVESLGMGLEEITVSAQEADEDETFKKAVENGEVTVEDYTFEDFLVTITKTIFNM</sequence>